<keyword evidence="3" id="KW-0902">Two-component regulatory system</keyword>
<evidence type="ECO:0000256" key="8">
    <source>
        <dbReference type="PROSITE-ProRule" id="PRU01091"/>
    </source>
</evidence>
<dbReference type="Gene3D" id="6.10.250.690">
    <property type="match status" value="1"/>
</dbReference>
<keyword evidence="4" id="KW-0805">Transcription regulation</keyword>
<gene>
    <name evidence="11" type="ORF">BN000_01315</name>
</gene>
<evidence type="ECO:0000256" key="5">
    <source>
        <dbReference type="ARBA" id="ARBA00023125"/>
    </source>
</evidence>
<feature type="domain" description="OmpR/PhoB-type" evidence="10">
    <location>
        <begin position="132"/>
        <end position="232"/>
    </location>
</feature>
<dbReference type="STRING" id="1499688.BN000_01315"/>
<dbReference type="GO" id="GO:0000156">
    <property type="term" value="F:phosphorelay response regulator activity"/>
    <property type="evidence" value="ECO:0007669"/>
    <property type="project" value="TreeGrafter"/>
</dbReference>
<dbReference type="InterPro" id="IPR039420">
    <property type="entry name" value="WalR-like"/>
</dbReference>
<dbReference type="Pfam" id="PF00072">
    <property type="entry name" value="Response_reg"/>
    <property type="match status" value="1"/>
</dbReference>
<dbReference type="PANTHER" id="PTHR48111">
    <property type="entry name" value="REGULATOR OF RPOS"/>
    <property type="match status" value="1"/>
</dbReference>
<dbReference type="PANTHER" id="PTHR48111:SF40">
    <property type="entry name" value="PHOSPHATE REGULON TRANSCRIPTIONAL REGULATORY PROTEIN PHOB"/>
    <property type="match status" value="1"/>
</dbReference>
<dbReference type="Proteomes" id="UP000199087">
    <property type="component" value="Unassembled WGS sequence"/>
</dbReference>
<dbReference type="SUPFAM" id="SSF46894">
    <property type="entry name" value="C-terminal effector domain of the bipartite response regulators"/>
    <property type="match status" value="1"/>
</dbReference>
<dbReference type="GO" id="GO:0005829">
    <property type="term" value="C:cytosol"/>
    <property type="evidence" value="ECO:0007669"/>
    <property type="project" value="TreeGrafter"/>
</dbReference>
<dbReference type="AlphaFoldDB" id="A0A0U1NTQ4"/>
<evidence type="ECO:0000256" key="3">
    <source>
        <dbReference type="ARBA" id="ARBA00023012"/>
    </source>
</evidence>
<keyword evidence="5 8" id="KW-0238">DNA-binding</keyword>
<evidence type="ECO:0000256" key="1">
    <source>
        <dbReference type="ARBA" id="ARBA00004496"/>
    </source>
</evidence>
<dbReference type="Pfam" id="PF00486">
    <property type="entry name" value="Trans_reg_C"/>
    <property type="match status" value="1"/>
</dbReference>
<dbReference type="FunFam" id="3.40.50.2300:FF:000001">
    <property type="entry name" value="DNA-binding response regulator PhoB"/>
    <property type="match status" value="1"/>
</dbReference>
<accession>A0A0U1NTQ4</accession>
<dbReference type="InterPro" id="IPR011006">
    <property type="entry name" value="CheY-like_superfamily"/>
</dbReference>
<proteinExistence type="predicted"/>
<dbReference type="CDD" id="cd00383">
    <property type="entry name" value="trans_reg_C"/>
    <property type="match status" value="1"/>
</dbReference>
<dbReference type="InterPro" id="IPR001789">
    <property type="entry name" value="Sig_transdc_resp-reg_receiver"/>
</dbReference>
<evidence type="ECO:0000256" key="2">
    <source>
        <dbReference type="ARBA" id="ARBA00022553"/>
    </source>
</evidence>
<dbReference type="SMART" id="SM00448">
    <property type="entry name" value="REC"/>
    <property type="match status" value="1"/>
</dbReference>
<evidence type="ECO:0000313" key="11">
    <source>
        <dbReference type="EMBL" id="CRK81413.1"/>
    </source>
</evidence>
<comment type="subcellular location">
    <subcellularLocation>
        <location evidence="1">Cytoplasm</location>
    </subcellularLocation>
</comment>
<evidence type="ECO:0000256" key="7">
    <source>
        <dbReference type="PROSITE-ProRule" id="PRU00169"/>
    </source>
</evidence>
<dbReference type="InterPro" id="IPR036388">
    <property type="entry name" value="WH-like_DNA-bd_sf"/>
</dbReference>
<dbReference type="PROSITE" id="PS50110">
    <property type="entry name" value="RESPONSE_REGULATORY"/>
    <property type="match status" value="1"/>
</dbReference>
<reference evidence="12" key="1">
    <citation type="submission" date="2015-05" db="EMBL/GenBank/DDBJ databases">
        <authorList>
            <person name="Urmite Genomes"/>
        </authorList>
    </citation>
    <scope>NUCLEOTIDE SEQUENCE [LARGE SCALE GENOMIC DNA]</scope>
    <source>
        <strain evidence="12">LF1</strain>
    </source>
</reference>
<organism evidence="11 12">
    <name type="scientific">Neobacillus massiliamazoniensis</name>
    <dbReference type="NCBI Taxonomy" id="1499688"/>
    <lineage>
        <taxon>Bacteria</taxon>
        <taxon>Bacillati</taxon>
        <taxon>Bacillota</taxon>
        <taxon>Bacilli</taxon>
        <taxon>Bacillales</taxon>
        <taxon>Bacillaceae</taxon>
        <taxon>Neobacillus</taxon>
    </lineage>
</organism>
<dbReference type="GO" id="GO:0000976">
    <property type="term" value="F:transcription cis-regulatory region binding"/>
    <property type="evidence" value="ECO:0007669"/>
    <property type="project" value="TreeGrafter"/>
</dbReference>
<sequence length="240" mass="27560">MNLLVLNGPVLVIDDDPSLVTFLKDYLEALGCEVYSAKNGQDALNLIGKLSPAFIILDLMMPFLDGYETCKKIRKTSQVPILMLTAKIEEEDKLRGLYMGADDYLTKPFSPRELVARMQTILRRCLNKTDFFIKLSCGYFFYHEEKHMFFWKRSPIHLTYQEAQIAIYLLESKGKVCTREQLLNCLYPNGDSDVVDRIVDVHIGNIRQKIRAVDSSFNLIRTIRGIGYCLEAPNENEAFI</sequence>
<feature type="DNA-binding region" description="OmpR/PhoB-type" evidence="8">
    <location>
        <begin position="132"/>
        <end position="232"/>
    </location>
</feature>
<keyword evidence="12" id="KW-1185">Reference proteome</keyword>
<feature type="domain" description="Response regulatory" evidence="9">
    <location>
        <begin position="9"/>
        <end position="122"/>
    </location>
</feature>
<dbReference type="GO" id="GO:0032993">
    <property type="term" value="C:protein-DNA complex"/>
    <property type="evidence" value="ECO:0007669"/>
    <property type="project" value="TreeGrafter"/>
</dbReference>
<evidence type="ECO:0000256" key="4">
    <source>
        <dbReference type="ARBA" id="ARBA00023015"/>
    </source>
</evidence>
<evidence type="ECO:0000259" key="9">
    <source>
        <dbReference type="PROSITE" id="PS50110"/>
    </source>
</evidence>
<keyword evidence="6" id="KW-0804">Transcription</keyword>
<dbReference type="GO" id="GO:0006355">
    <property type="term" value="P:regulation of DNA-templated transcription"/>
    <property type="evidence" value="ECO:0007669"/>
    <property type="project" value="InterPro"/>
</dbReference>
<dbReference type="SMART" id="SM00862">
    <property type="entry name" value="Trans_reg_C"/>
    <property type="match status" value="1"/>
</dbReference>
<evidence type="ECO:0000256" key="6">
    <source>
        <dbReference type="ARBA" id="ARBA00023163"/>
    </source>
</evidence>
<evidence type="ECO:0000259" key="10">
    <source>
        <dbReference type="PROSITE" id="PS51755"/>
    </source>
</evidence>
<dbReference type="PROSITE" id="PS51755">
    <property type="entry name" value="OMPR_PHOB"/>
    <property type="match status" value="1"/>
</dbReference>
<dbReference type="Gene3D" id="1.10.10.10">
    <property type="entry name" value="Winged helix-like DNA-binding domain superfamily/Winged helix DNA-binding domain"/>
    <property type="match status" value="1"/>
</dbReference>
<feature type="modified residue" description="4-aspartylphosphate" evidence="7">
    <location>
        <position position="58"/>
    </location>
</feature>
<dbReference type="Gene3D" id="3.40.50.2300">
    <property type="match status" value="1"/>
</dbReference>
<dbReference type="InterPro" id="IPR001867">
    <property type="entry name" value="OmpR/PhoB-type_DNA-bd"/>
</dbReference>
<dbReference type="SUPFAM" id="SSF52172">
    <property type="entry name" value="CheY-like"/>
    <property type="match status" value="1"/>
</dbReference>
<dbReference type="EMBL" id="CVRB01000001">
    <property type="protein sequence ID" value="CRK81413.1"/>
    <property type="molecule type" value="Genomic_DNA"/>
</dbReference>
<dbReference type="InterPro" id="IPR016032">
    <property type="entry name" value="Sig_transdc_resp-reg_C-effctor"/>
</dbReference>
<dbReference type="OrthoDB" id="2636025at2"/>
<protein>
    <submittedName>
        <fullName evidence="11">Winged helix family two component transcriptional regulator</fullName>
    </submittedName>
</protein>
<keyword evidence="2 7" id="KW-0597">Phosphoprotein</keyword>
<evidence type="ECO:0000313" key="12">
    <source>
        <dbReference type="Proteomes" id="UP000199087"/>
    </source>
</evidence>
<name>A0A0U1NTQ4_9BACI</name>
<dbReference type="RefSeq" id="WP_090632387.1">
    <property type="nucleotide sequence ID" value="NZ_CVRB01000001.1"/>
</dbReference>